<dbReference type="PROSITE" id="PS52029">
    <property type="entry name" value="LD_TPASE"/>
    <property type="match status" value="1"/>
</dbReference>
<evidence type="ECO:0000313" key="13">
    <source>
        <dbReference type="Proteomes" id="UP000680304"/>
    </source>
</evidence>
<comment type="similarity">
    <text evidence="2">Belongs to the YkuD family.</text>
</comment>
<keyword evidence="5" id="KW-0378">Hydrolase</keyword>
<evidence type="ECO:0000256" key="8">
    <source>
        <dbReference type="ARBA" id="ARBA00023316"/>
    </source>
</evidence>
<keyword evidence="4" id="KW-0808">Transferase</keyword>
<feature type="active site" description="Proton donor/acceptor" evidence="9">
    <location>
        <position position="11"/>
    </location>
</feature>
<keyword evidence="13" id="KW-1185">Reference proteome</keyword>
<protein>
    <recommendedName>
        <fullName evidence="11">L,D-TPase catalytic domain-containing protein</fullName>
    </recommendedName>
</protein>
<name>A0ABQ4N4L0_9BACL</name>
<accession>A0ABQ4N4L0</accession>
<organism evidence="12 13">
    <name type="scientific">Paenibacillus cisolokensis</name>
    <dbReference type="NCBI Taxonomy" id="1658519"/>
    <lineage>
        <taxon>Bacteria</taxon>
        <taxon>Bacillati</taxon>
        <taxon>Bacillota</taxon>
        <taxon>Bacilli</taxon>
        <taxon>Bacillales</taxon>
        <taxon>Paenibacillaceae</taxon>
        <taxon>Paenibacillus</taxon>
    </lineage>
</organism>
<dbReference type="PANTHER" id="PTHR30582">
    <property type="entry name" value="L,D-TRANSPEPTIDASE"/>
    <property type="match status" value="1"/>
</dbReference>
<feature type="domain" description="L,D-TPase catalytic" evidence="11">
    <location>
        <begin position="1"/>
        <end position="51"/>
    </location>
</feature>
<evidence type="ECO:0000256" key="10">
    <source>
        <dbReference type="SAM" id="MobiDB-lite"/>
    </source>
</evidence>
<evidence type="ECO:0000259" key="11">
    <source>
        <dbReference type="PROSITE" id="PS52029"/>
    </source>
</evidence>
<evidence type="ECO:0000256" key="5">
    <source>
        <dbReference type="ARBA" id="ARBA00022801"/>
    </source>
</evidence>
<feature type="active site" description="Nucleophile" evidence="9">
    <location>
        <position position="27"/>
    </location>
</feature>
<dbReference type="InterPro" id="IPR038063">
    <property type="entry name" value="Transpep_catalytic_dom"/>
</dbReference>
<dbReference type="PANTHER" id="PTHR30582:SF24">
    <property type="entry name" value="L,D-TRANSPEPTIDASE ERFK_SRFK-RELATED"/>
    <property type="match status" value="1"/>
</dbReference>
<dbReference type="InterPro" id="IPR050979">
    <property type="entry name" value="LD-transpeptidase"/>
</dbReference>
<feature type="region of interest" description="Disordered" evidence="10">
    <location>
        <begin position="1"/>
        <end position="23"/>
    </location>
</feature>
<evidence type="ECO:0000256" key="3">
    <source>
        <dbReference type="ARBA" id="ARBA00022676"/>
    </source>
</evidence>
<evidence type="ECO:0000256" key="6">
    <source>
        <dbReference type="ARBA" id="ARBA00022960"/>
    </source>
</evidence>
<dbReference type="Gene3D" id="2.40.440.10">
    <property type="entry name" value="L,D-transpeptidase catalytic domain-like"/>
    <property type="match status" value="1"/>
</dbReference>
<comment type="pathway">
    <text evidence="1 9">Cell wall biogenesis; peptidoglycan biosynthesis.</text>
</comment>
<dbReference type="CDD" id="cd16913">
    <property type="entry name" value="YkuD_like"/>
    <property type="match status" value="1"/>
</dbReference>
<keyword evidence="8 9" id="KW-0961">Cell wall biogenesis/degradation</keyword>
<dbReference type="InterPro" id="IPR005490">
    <property type="entry name" value="LD_TPept_cat_dom"/>
</dbReference>
<evidence type="ECO:0000256" key="1">
    <source>
        <dbReference type="ARBA" id="ARBA00004752"/>
    </source>
</evidence>
<proteinExistence type="inferred from homology"/>
<dbReference type="EMBL" id="BOVJ01000052">
    <property type="protein sequence ID" value="GIQ63086.1"/>
    <property type="molecule type" value="Genomic_DNA"/>
</dbReference>
<dbReference type="Proteomes" id="UP000680304">
    <property type="component" value="Unassembled WGS sequence"/>
</dbReference>
<reference evidence="12 13" key="1">
    <citation type="submission" date="2021-04" db="EMBL/GenBank/DDBJ databases">
        <title>Draft genome sequence of Paenibacillus cisolokensis, LC2-13A.</title>
        <authorList>
            <person name="Uke A."/>
            <person name="Chhe C."/>
            <person name="Baramee S."/>
            <person name="Kosugi A."/>
        </authorList>
    </citation>
    <scope>NUCLEOTIDE SEQUENCE [LARGE SCALE GENOMIC DNA]</scope>
    <source>
        <strain evidence="12 13">LC2-13A</strain>
    </source>
</reference>
<comment type="caution">
    <text evidence="12">The sequence shown here is derived from an EMBL/GenBank/DDBJ whole genome shotgun (WGS) entry which is preliminary data.</text>
</comment>
<keyword evidence="3" id="KW-0328">Glycosyltransferase</keyword>
<evidence type="ECO:0000256" key="7">
    <source>
        <dbReference type="ARBA" id="ARBA00022984"/>
    </source>
</evidence>
<gene>
    <name evidence="12" type="ORF">PACILC2_16540</name>
</gene>
<evidence type="ECO:0000313" key="12">
    <source>
        <dbReference type="EMBL" id="GIQ63086.1"/>
    </source>
</evidence>
<keyword evidence="7 9" id="KW-0573">Peptidoglycan synthesis</keyword>
<evidence type="ECO:0000256" key="4">
    <source>
        <dbReference type="ARBA" id="ARBA00022679"/>
    </source>
</evidence>
<evidence type="ECO:0000256" key="9">
    <source>
        <dbReference type="PROSITE-ProRule" id="PRU01373"/>
    </source>
</evidence>
<evidence type="ECO:0000256" key="2">
    <source>
        <dbReference type="ARBA" id="ARBA00005992"/>
    </source>
</evidence>
<keyword evidence="6 9" id="KW-0133">Cell shape</keyword>
<dbReference type="Pfam" id="PF03734">
    <property type="entry name" value="YkuD"/>
    <property type="match status" value="1"/>
</dbReference>
<sequence length="89" mass="9849">MTLSDTPYAIHGTDEPETVGGDNSLGCVRMLREDLEELYDLVPIGTEVVIKKGSFPPLLPFRANGSRWSRRRMRPIPVKCTTGCNLSVS</sequence>
<dbReference type="SUPFAM" id="SSF141523">
    <property type="entry name" value="L,D-transpeptidase catalytic domain-like"/>
    <property type="match status" value="1"/>
</dbReference>